<dbReference type="RefSeq" id="WP_309797678.1">
    <property type="nucleotide sequence ID" value="NZ_JAVDPW010000008.1"/>
</dbReference>
<organism evidence="2 3">
    <name type="scientific">Inquilinus ginsengisoli</name>
    <dbReference type="NCBI Taxonomy" id="363840"/>
    <lineage>
        <taxon>Bacteria</taxon>
        <taxon>Pseudomonadati</taxon>
        <taxon>Pseudomonadota</taxon>
        <taxon>Alphaproteobacteria</taxon>
        <taxon>Rhodospirillales</taxon>
        <taxon>Rhodospirillaceae</taxon>
        <taxon>Inquilinus</taxon>
    </lineage>
</organism>
<dbReference type="PRINTS" id="PR00702">
    <property type="entry name" value="ACRIFLAVINRP"/>
</dbReference>
<gene>
    <name evidence="2" type="ORF">E9232_004525</name>
</gene>
<feature type="transmembrane region" description="Helical" evidence="1">
    <location>
        <begin position="524"/>
        <end position="544"/>
    </location>
</feature>
<dbReference type="Gene3D" id="3.30.70.1320">
    <property type="entry name" value="Multidrug efflux transporter AcrB pore domain like"/>
    <property type="match status" value="1"/>
</dbReference>
<name>A0ABU1JUL8_9PROT</name>
<comment type="caution">
    <text evidence="2">The sequence shown here is derived from an EMBL/GenBank/DDBJ whole genome shotgun (WGS) entry which is preliminary data.</text>
</comment>
<dbReference type="Gene3D" id="3.30.70.1430">
    <property type="entry name" value="Multidrug efflux transporter AcrB pore domain"/>
    <property type="match status" value="2"/>
</dbReference>
<dbReference type="Gene3D" id="3.30.70.1440">
    <property type="entry name" value="Multidrug efflux transporter AcrB pore domain"/>
    <property type="match status" value="1"/>
</dbReference>
<evidence type="ECO:0000256" key="1">
    <source>
        <dbReference type="SAM" id="Phobius"/>
    </source>
</evidence>
<keyword evidence="1" id="KW-0812">Transmembrane</keyword>
<dbReference type="EMBL" id="JAVDPW010000008">
    <property type="protein sequence ID" value="MDR6291987.1"/>
    <property type="molecule type" value="Genomic_DNA"/>
</dbReference>
<dbReference type="Gene3D" id="3.30.2090.10">
    <property type="entry name" value="Multidrug efflux transporter AcrB TolC docking domain, DN and DC subdomains"/>
    <property type="match status" value="2"/>
</dbReference>
<feature type="transmembrane region" description="Helical" evidence="1">
    <location>
        <begin position="959"/>
        <end position="980"/>
    </location>
</feature>
<reference evidence="2 3" key="1">
    <citation type="submission" date="2023-07" db="EMBL/GenBank/DDBJ databases">
        <title>Sorghum-associated microbial communities from plants grown in Nebraska, USA.</title>
        <authorList>
            <person name="Schachtman D."/>
        </authorList>
    </citation>
    <scope>NUCLEOTIDE SEQUENCE [LARGE SCALE GENOMIC DNA]</scope>
    <source>
        <strain evidence="2 3">584</strain>
    </source>
</reference>
<dbReference type="SUPFAM" id="SSF82714">
    <property type="entry name" value="Multidrug efflux transporter AcrB TolC docking domain, DN and DC subdomains"/>
    <property type="match status" value="2"/>
</dbReference>
<evidence type="ECO:0000313" key="2">
    <source>
        <dbReference type="EMBL" id="MDR6291987.1"/>
    </source>
</evidence>
<feature type="transmembrane region" description="Helical" evidence="1">
    <location>
        <begin position="336"/>
        <end position="352"/>
    </location>
</feature>
<feature type="transmembrane region" description="Helical" evidence="1">
    <location>
        <begin position="992"/>
        <end position="1015"/>
    </location>
</feature>
<feature type="transmembrane region" description="Helical" evidence="1">
    <location>
        <begin position="850"/>
        <end position="869"/>
    </location>
</feature>
<dbReference type="SUPFAM" id="SSF82693">
    <property type="entry name" value="Multidrug efflux transporter AcrB pore domain, PN1, PN2, PC1 and PC2 subdomains"/>
    <property type="match status" value="3"/>
</dbReference>
<dbReference type="PANTHER" id="PTHR32063">
    <property type="match status" value="1"/>
</dbReference>
<dbReference type="SUPFAM" id="SSF82866">
    <property type="entry name" value="Multidrug efflux transporter AcrB transmembrane domain"/>
    <property type="match status" value="2"/>
</dbReference>
<feature type="transmembrane region" description="Helical" evidence="1">
    <location>
        <begin position="359"/>
        <end position="380"/>
    </location>
</feature>
<feature type="transmembrane region" description="Helical" evidence="1">
    <location>
        <begin position="462"/>
        <end position="480"/>
    </location>
</feature>
<proteinExistence type="predicted"/>
<keyword evidence="1" id="KW-0472">Membrane</keyword>
<feature type="transmembrane region" description="Helical" evidence="1">
    <location>
        <begin position="914"/>
        <end position="938"/>
    </location>
</feature>
<evidence type="ECO:0000313" key="3">
    <source>
        <dbReference type="Proteomes" id="UP001262410"/>
    </source>
</evidence>
<dbReference type="Pfam" id="PF00873">
    <property type="entry name" value="ACR_tran"/>
    <property type="match status" value="1"/>
</dbReference>
<dbReference type="PANTHER" id="PTHR32063:SF28">
    <property type="entry name" value="BLR2861 PROTEIN"/>
    <property type="match status" value="1"/>
</dbReference>
<keyword evidence="1" id="KW-1133">Transmembrane helix</keyword>
<keyword evidence="3" id="KW-1185">Reference proteome</keyword>
<feature type="transmembrane region" description="Helical" evidence="1">
    <location>
        <begin position="430"/>
        <end position="450"/>
    </location>
</feature>
<accession>A0ABU1JUL8</accession>
<feature type="transmembrane region" description="Helical" evidence="1">
    <location>
        <begin position="876"/>
        <end position="902"/>
    </location>
</feature>
<protein>
    <submittedName>
        <fullName evidence="2">Hydrophobe/amphiphile efflux-1 (HAE1) family protein</fullName>
    </submittedName>
</protein>
<dbReference type="InterPro" id="IPR027463">
    <property type="entry name" value="AcrB_DN_DC_subdom"/>
</dbReference>
<sequence>MNFTSIFIRRPVLASVISLLILLLGLQGLSTLPVRQFPKTEETVISVTTSYPGANADLMQGFITTPIAQAVASTEGLDYVTSSSVQGLSTVSVHMKLNANPDAALTEVLTKVQQVRNDLPTESKDPVVVKGTGNDVAIQYLSFNSDRMSPEEVTEYITRVVQPQLATTEGVAEAKILGAKSFAMRVWVDPLRLAARQVTAADVVTAIRSNNFLSAPGRTEGELVTFAIRTDTTLRTAEAFGDLVVRSSGDNIIRLKDVAKVELGSESYDARVTFDGKEAIFVAINPTPAANPLVTAENVRGTMETILRQMPEGMSGQIVYDATKFIEESIYEVGKTIPEAVAIVVVVILLFLGSFRAVIIPVVTIPLSLIGVLFCLYVLGYSINTLTLLAMVLAIGLVVDDAIVVVENIHRHIEEGLTPRQAALQGAGEIAGPVVSMTITLAAVYAPIGFATGLTGALFREFAFTLAGAVIISGIVALTLSPMMTSKLLKPHGQGAGRFQRVVDRFFTGLQGWYQRRLHHSLNYRPVTVFMGVVLLGATAFLFLKTPSELAPKEDQGFMFMIMNGPRYANLEYMNRFSDKLIQDLNGIPDKDKIFLVSGFDGLSSAFGGMVFKPWSERTTTAAAQEAAVQAALSAIAGVEGFAATPPALPGSGGGPPIQFVIKSPGSPEQVYALAEQVANEARKSGMFIFASATLSFDRPELSVEIDRNKAAALGIAMADIGTTLNVMLGGNDIARFDRDNRSYKVIPQVAQADRLNPEELDKYFVRSSGGDLVPLSSLVKLKTQATANAFSQFNQLNSSTIQAVPIPNVVTLGQALDFLKDTANRVLPRGVSYDYEGDSRQYVTEGNTIMIAFLFAVIVIFLVLAAQFESFRDPLIVMMSVPLSIFGALAVLNVGGILHGMQLADLPGASLNIYTQIGLITLVGLITKHGILMVEFANKLQEEQGLSRRDAIEQAAAIRLRPILMTTAAMVLGVVPLLYASGAGAAARFSIGLVIASGMSIGTLFTLFVVPMVYTFLARDHHRVVEDDAPPAHPTPTPAE</sequence>
<feature type="transmembrane region" description="Helical" evidence="1">
    <location>
        <begin position="386"/>
        <end position="409"/>
    </location>
</feature>
<dbReference type="InterPro" id="IPR001036">
    <property type="entry name" value="Acrflvin-R"/>
</dbReference>
<dbReference type="Gene3D" id="1.20.1640.10">
    <property type="entry name" value="Multidrug efflux transporter AcrB transmembrane domain"/>
    <property type="match status" value="2"/>
</dbReference>
<dbReference type="Proteomes" id="UP001262410">
    <property type="component" value="Unassembled WGS sequence"/>
</dbReference>